<keyword evidence="2" id="KW-0472">Membrane</keyword>
<dbReference type="EMBL" id="LR877164">
    <property type="protein sequence ID" value="CAD2221185.1"/>
    <property type="molecule type" value="Genomic_DNA"/>
</dbReference>
<reference evidence="3 4" key="1">
    <citation type="submission" date="2020-08" db="EMBL/GenBank/DDBJ databases">
        <authorList>
            <person name="Newling K."/>
            <person name="Davey J."/>
            <person name="Forrester S."/>
        </authorList>
    </citation>
    <scope>NUCLEOTIDE SEQUENCE [LARGE SCALE GENOMIC DNA]</scope>
    <source>
        <strain evidence="4">Crithidia deanei Carvalho (ATCC PRA-265)</strain>
    </source>
</reference>
<dbReference type="VEuPathDB" id="TriTrypDB:ADEAN_000871600"/>
<evidence type="ECO:0000256" key="1">
    <source>
        <dbReference type="SAM" id="Coils"/>
    </source>
</evidence>
<evidence type="ECO:0000256" key="2">
    <source>
        <dbReference type="SAM" id="Phobius"/>
    </source>
</evidence>
<keyword evidence="4" id="KW-1185">Reference proteome</keyword>
<evidence type="ECO:0000313" key="3">
    <source>
        <dbReference type="EMBL" id="CAD2221185.1"/>
    </source>
</evidence>
<proteinExistence type="predicted"/>
<keyword evidence="2" id="KW-1133">Transmembrane helix</keyword>
<organism evidence="3 4">
    <name type="scientific">Angomonas deanei</name>
    <dbReference type="NCBI Taxonomy" id="59799"/>
    <lineage>
        <taxon>Eukaryota</taxon>
        <taxon>Discoba</taxon>
        <taxon>Euglenozoa</taxon>
        <taxon>Kinetoplastea</taxon>
        <taxon>Metakinetoplastina</taxon>
        <taxon>Trypanosomatida</taxon>
        <taxon>Trypanosomatidae</taxon>
        <taxon>Strigomonadinae</taxon>
        <taxon>Angomonas</taxon>
    </lineage>
</organism>
<sequence>MEDNPDFLRARRRYKALAREIQHLAAKKAEDEKLISEITKLEAEFPSLKDLFPHLTGEKEARSLAINTQVKPDPSKENSVSLEKRMSSEVHKYSVASGYRVGFYNAYHRRSSFGLVNLIRVIILSVLTAAMHQYLYSPRTTVGMFFSPFSRCNMVHAINLVRLTRQGERISLPKVIVYVVLDHIPSQIVSDVIYVVALSFFQLLSGARPASV</sequence>
<protein>
    <submittedName>
        <fullName evidence="3">Uncharacterized protein</fullName>
    </submittedName>
</protein>
<evidence type="ECO:0000313" key="4">
    <source>
        <dbReference type="Proteomes" id="UP000515908"/>
    </source>
</evidence>
<gene>
    <name evidence="3" type="ORF">ADEAN_000871600</name>
</gene>
<keyword evidence="2" id="KW-0812">Transmembrane</keyword>
<feature type="coiled-coil region" evidence="1">
    <location>
        <begin position="14"/>
        <end position="44"/>
    </location>
</feature>
<feature type="transmembrane region" description="Helical" evidence="2">
    <location>
        <begin position="118"/>
        <end position="136"/>
    </location>
</feature>
<dbReference type="AlphaFoldDB" id="A0A7G2CNX3"/>
<dbReference type="Proteomes" id="UP000515908">
    <property type="component" value="Chromosome 20"/>
</dbReference>
<accession>A0A7G2CNX3</accession>
<keyword evidence="1" id="KW-0175">Coiled coil</keyword>
<name>A0A7G2CNX3_9TRYP</name>